<accession>A0A6C0JCX1</accession>
<sequence>MPDYNCNSCNYLTIYKPNYLRHLKSRKHLIKKGELEVSLISESVLTKNEHKMNKNEQKGEKNEHKMNKNEHKLNKKEHFTYFCEYCLKTYKSKPSLKRHIKSYCKNKKEYDHEKELDKKEIAELKSQVNKLIDKVGNRVNLTYNSEINKINNSSNQILNIENQNIQLNNFGKENLTMLTDEVKKQMIKGPYGMFPKMMELIYFNDKFPENKNIKLLNRKDDILQIYDKDKGWKFVNKQETINDFLEEKGFEIDSYYDNINETSFNTFAKKTYERFREFYESDDKTLWLKIRNQIDLVLWNNM</sequence>
<dbReference type="InterPro" id="IPR013087">
    <property type="entry name" value="Znf_C2H2_type"/>
</dbReference>
<evidence type="ECO:0000259" key="2">
    <source>
        <dbReference type="PROSITE" id="PS50157"/>
    </source>
</evidence>
<keyword evidence="1" id="KW-0175">Coiled coil</keyword>
<evidence type="ECO:0000256" key="1">
    <source>
        <dbReference type="SAM" id="Coils"/>
    </source>
</evidence>
<dbReference type="EMBL" id="MN740342">
    <property type="protein sequence ID" value="QHU01464.1"/>
    <property type="molecule type" value="Genomic_DNA"/>
</dbReference>
<reference evidence="3" key="1">
    <citation type="journal article" date="2020" name="Nature">
        <title>Giant virus diversity and host interactions through global metagenomics.</title>
        <authorList>
            <person name="Schulz F."/>
            <person name="Roux S."/>
            <person name="Paez-Espino D."/>
            <person name="Jungbluth S."/>
            <person name="Walsh D.A."/>
            <person name="Denef V.J."/>
            <person name="McMahon K.D."/>
            <person name="Konstantinidis K.T."/>
            <person name="Eloe-Fadrosh E.A."/>
            <person name="Kyrpides N.C."/>
            <person name="Woyke T."/>
        </authorList>
    </citation>
    <scope>NUCLEOTIDE SEQUENCE</scope>
    <source>
        <strain evidence="3">GVMAG-M-3300025860-25</strain>
    </source>
</reference>
<dbReference type="SMART" id="SM00355">
    <property type="entry name" value="ZnF_C2H2"/>
    <property type="match status" value="2"/>
</dbReference>
<dbReference type="AlphaFoldDB" id="A0A6C0JCX1"/>
<proteinExistence type="predicted"/>
<evidence type="ECO:0000313" key="3">
    <source>
        <dbReference type="EMBL" id="QHU01464.1"/>
    </source>
</evidence>
<dbReference type="Pfam" id="PF12874">
    <property type="entry name" value="zf-met"/>
    <property type="match status" value="2"/>
</dbReference>
<dbReference type="PROSITE" id="PS50157">
    <property type="entry name" value="ZINC_FINGER_C2H2_2"/>
    <property type="match status" value="1"/>
</dbReference>
<protein>
    <recommendedName>
        <fullName evidence="2">C2H2-type domain-containing protein</fullName>
    </recommendedName>
</protein>
<feature type="domain" description="C2H2-type" evidence="2">
    <location>
        <begin position="81"/>
        <end position="108"/>
    </location>
</feature>
<name>A0A6C0JCX1_9ZZZZ</name>
<feature type="coiled-coil region" evidence="1">
    <location>
        <begin position="107"/>
        <end position="134"/>
    </location>
</feature>
<organism evidence="3">
    <name type="scientific">viral metagenome</name>
    <dbReference type="NCBI Taxonomy" id="1070528"/>
    <lineage>
        <taxon>unclassified sequences</taxon>
        <taxon>metagenomes</taxon>
        <taxon>organismal metagenomes</taxon>
    </lineage>
</organism>